<proteinExistence type="predicted"/>
<evidence type="ECO:0008006" key="4">
    <source>
        <dbReference type="Google" id="ProtNLM"/>
    </source>
</evidence>
<dbReference type="Proteomes" id="UP001592582">
    <property type="component" value="Unassembled WGS sequence"/>
</dbReference>
<gene>
    <name evidence="2" type="ORF">ACEZDG_21210</name>
</gene>
<dbReference type="PROSITE" id="PS51257">
    <property type="entry name" value="PROKAR_LIPOPROTEIN"/>
    <property type="match status" value="1"/>
</dbReference>
<name>A0ABV6VDR5_9ACTN</name>
<sequence>MKLRILTAAAVAAGACLIAPGTASAGTPGCGTVAATSVSSTNITITQQPLCPGKDSYVLLWVHVPISDGWTFPGSWSTAIPATLTTAGTYVYTCQGTAHNQFQLANDAGQANIFFTDNCGPVEP</sequence>
<organism evidence="2 3">
    <name type="scientific">Streptacidiphilus alkalitolerans</name>
    <dbReference type="NCBI Taxonomy" id="3342712"/>
    <lineage>
        <taxon>Bacteria</taxon>
        <taxon>Bacillati</taxon>
        <taxon>Actinomycetota</taxon>
        <taxon>Actinomycetes</taxon>
        <taxon>Kitasatosporales</taxon>
        <taxon>Streptomycetaceae</taxon>
        <taxon>Streptacidiphilus</taxon>
    </lineage>
</organism>
<feature type="chain" id="PRO_5046123282" description="Ig-like domain-containing protein" evidence="1">
    <location>
        <begin position="26"/>
        <end position="124"/>
    </location>
</feature>
<evidence type="ECO:0000313" key="3">
    <source>
        <dbReference type="Proteomes" id="UP001592582"/>
    </source>
</evidence>
<feature type="signal peptide" evidence="1">
    <location>
        <begin position="1"/>
        <end position="25"/>
    </location>
</feature>
<comment type="caution">
    <text evidence="2">The sequence shown here is derived from an EMBL/GenBank/DDBJ whole genome shotgun (WGS) entry which is preliminary data.</text>
</comment>
<keyword evidence="1" id="KW-0732">Signal</keyword>
<dbReference type="EMBL" id="JBHEZX010000009">
    <property type="protein sequence ID" value="MFC1411786.1"/>
    <property type="molecule type" value="Genomic_DNA"/>
</dbReference>
<reference evidence="2 3" key="1">
    <citation type="submission" date="2024-09" db="EMBL/GenBank/DDBJ databases">
        <authorList>
            <person name="Lee S.D."/>
        </authorList>
    </citation>
    <scope>NUCLEOTIDE SEQUENCE [LARGE SCALE GENOMIC DNA]</scope>
    <source>
        <strain evidence="2 3">N1-1</strain>
    </source>
</reference>
<evidence type="ECO:0000313" key="2">
    <source>
        <dbReference type="EMBL" id="MFC1411786.1"/>
    </source>
</evidence>
<evidence type="ECO:0000256" key="1">
    <source>
        <dbReference type="SAM" id="SignalP"/>
    </source>
</evidence>
<protein>
    <recommendedName>
        <fullName evidence="4">Ig-like domain-containing protein</fullName>
    </recommendedName>
</protein>
<dbReference type="RefSeq" id="WP_380511939.1">
    <property type="nucleotide sequence ID" value="NZ_JBHEZX010000009.1"/>
</dbReference>
<accession>A0ABV6VDR5</accession>
<keyword evidence="3" id="KW-1185">Reference proteome</keyword>